<dbReference type="Pfam" id="PF00704">
    <property type="entry name" value="Glyco_hydro_18"/>
    <property type="match status" value="1"/>
</dbReference>
<dbReference type="GO" id="GO:0008843">
    <property type="term" value="F:endochitinase activity"/>
    <property type="evidence" value="ECO:0007669"/>
    <property type="project" value="UniProtKB-EC"/>
</dbReference>
<dbReference type="InterPro" id="IPR017853">
    <property type="entry name" value="GH"/>
</dbReference>
<feature type="domain" description="Chitin-binding type-1" evidence="6">
    <location>
        <begin position="87"/>
        <end position="124"/>
    </location>
</feature>
<feature type="compositionally biased region" description="Acidic residues" evidence="4">
    <location>
        <begin position="772"/>
        <end position="784"/>
    </location>
</feature>
<dbReference type="SMART" id="SM00270">
    <property type="entry name" value="ChtBD1"/>
    <property type="match status" value="2"/>
</dbReference>
<dbReference type="InterPro" id="IPR018371">
    <property type="entry name" value="Chitin-binding_1_CS"/>
</dbReference>
<feature type="disulfide bond" evidence="3">
    <location>
        <begin position="100"/>
        <end position="114"/>
    </location>
</feature>
<evidence type="ECO:0000256" key="5">
    <source>
        <dbReference type="SAM" id="SignalP"/>
    </source>
</evidence>
<feature type="region of interest" description="Disordered" evidence="4">
    <location>
        <begin position="768"/>
        <end position="793"/>
    </location>
</feature>
<feature type="disulfide bond" evidence="3">
    <location>
        <begin position="118"/>
        <end position="122"/>
    </location>
</feature>
<dbReference type="SMART" id="SM00636">
    <property type="entry name" value="Glyco_18"/>
    <property type="match status" value="1"/>
</dbReference>
<evidence type="ECO:0000313" key="8">
    <source>
        <dbReference type="EMBL" id="CAD0098997.1"/>
    </source>
</evidence>
<keyword evidence="5" id="KW-0732">Signal</keyword>
<dbReference type="PROSITE" id="PS51910">
    <property type="entry name" value="GH18_2"/>
    <property type="match status" value="1"/>
</dbReference>
<comment type="caution">
    <text evidence="8">The sequence shown here is derived from an EMBL/GenBank/DDBJ whole genome shotgun (WGS) entry which is preliminary data.</text>
</comment>
<dbReference type="PANTHER" id="PTHR11177:SF333">
    <property type="entry name" value="CHITINASE"/>
    <property type="match status" value="1"/>
</dbReference>
<dbReference type="AlphaFoldDB" id="A0A9N8PM98"/>
<dbReference type="Proteomes" id="UP000714618">
    <property type="component" value="Unassembled WGS sequence"/>
</dbReference>
<feature type="disulfide bond" evidence="3">
    <location>
        <begin position="95"/>
        <end position="107"/>
    </location>
</feature>
<evidence type="ECO:0000256" key="2">
    <source>
        <dbReference type="ARBA" id="ARBA00022669"/>
    </source>
</evidence>
<evidence type="ECO:0000259" key="7">
    <source>
        <dbReference type="PROSITE" id="PS51910"/>
    </source>
</evidence>
<gene>
    <name evidence="8" type="ORF">AWRI4233_LOCUS7821</name>
</gene>
<dbReference type="GO" id="GO:0005975">
    <property type="term" value="P:carbohydrate metabolic process"/>
    <property type="evidence" value="ECO:0007669"/>
    <property type="project" value="InterPro"/>
</dbReference>
<dbReference type="Gene3D" id="3.30.60.10">
    <property type="entry name" value="Endochitinase-like"/>
    <property type="match status" value="2"/>
</dbReference>
<evidence type="ECO:0000256" key="3">
    <source>
        <dbReference type="PROSITE-ProRule" id="PRU00261"/>
    </source>
</evidence>
<dbReference type="EMBL" id="CAIJEO010000009">
    <property type="protein sequence ID" value="CAD0098997.1"/>
    <property type="molecule type" value="Genomic_DNA"/>
</dbReference>
<feature type="region of interest" description="Disordered" evidence="4">
    <location>
        <begin position="1145"/>
        <end position="1171"/>
    </location>
</feature>
<keyword evidence="3" id="KW-1015">Disulfide bond</keyword>
<proteinExistence type="predicted"/>
<reference evidence="8" key="1">
    <citation type="submission" date="2020-06" db="EMBL/GenBank/DDBJ databases">
        <authorList>
            <person name="Onetto C."/>
        </authorList>
    </citation>
    <scope>NUCLEOTIDE SEQUENCE</scope>
</reference>
<feature type="disulfide bond" evidence="3">
    <location>
        <begin position="144"/>
        <end position="158"/>
    </location>
</feature>
<dbReference type="InterPro" id="IPR001223">
    <property type="entry name" value="Glyco_hydro18_cat"/>
</dbReference>
<dbReference type="Gene3D" id="3.20.20.80">
    <property type="entry name" value="Glycosidases"/>
    <property type="match status" value="1"/>
</dbReference>
<feature type="disulfide bond" evidence="3">
    <location>
        <begin position="139"/>
        <end position="151"/>
    </location>
</feature>
<evidence type="ECO:0000259" key="6">
    <source>
        <dbReference type="PROSITE" id="PS50941"/>
    </source>
</evidence>
<dbReference type="InterPro" id="IPR001002">
    <property type="entry name" value="Chitin-bd_1"/>
</dbReference>
<dbReference type="SUPFAM" id="SSF51445">
    <property type="entry name" value="(Trans)glycosidases"/>
    <property type="match status" value="1"/>
</dbReference>
<sequence length="1171" mass="131092">MQLPTKLIAGLLLLNSPALVVANSELPRGNSPDLSWREKIVFGVGHQNHNEAPPIPILNYEPGLNDSTTALRPRDSTIPSLNRRDGALHCDTAPCVDGSCCGKDGICGYGPDYCGDGCTSQCNATAMCGEFSEDADMPCGMNLCCSSSGWCGTTEVFCHNADPFHQTLPCQAGYGSCSISTAPSCSTNGGSSNGRTVGYYQSWNVRNRKCDTKTPSQLNTKGFTHLFYSFAFIDPNSFDVVPAHDDDEEQMREFTALSSDGKLQTWIAIGGFDFSDKGTPTHTTWSDMVSTKANRAKFIASLEAYMKEYGFQGVDLDWEYPGDPDRGGRKLADTRNLSLLVREMRAAYGTRFGISVTLAPDYWYLRWFDAKAMEPNVDFFGFMAYDLHGSWDSDVHTLGKIVRGQADIREIRNDTAPLWFDGLDPAKINFVTPASVPVKPASSHSSEIKNIAKSKGIHPTYLSGAMMKELTWDDQWIGYDDEETFAAKKEFANSMCFGGTMPPHKGLDNGGTSKGLLPFAEFVNCKPDQQDQIEQAWKDVQLLVEKPSQFNLDRRSFLGIGCKGICKAGPTETLIWGKNIASRVDDIKFIRKIYSNIEKLGSSVHFDNKIRIGCDVDYRDEADENASCKTNSGKGGFAFSKGEKTNFKDGTIVLCPIFFNRDTIKELTTELDGNPKYQDLATKRLGKGTLLLHELTHLDSISGGGDDHIEDKDWNKEGGLKKALVYGPKEVEKLARKKPQWTRTNADSYAIYASILYFNERYGGVKHNELRGDDDDGDDDDDTEETKPDPPTKALNIIRENKEDFWVGERPTRFESNWLFYSVPFGTASECSDNPIPVSVVGIANTDRPDLPVDPPGGTFAVETQDGKCEYKNDGTGNAGALWCSGTMHSCKYHDNRDKASRCTNLMKSQDWLYIQHVPVVASLLHSLVSFAPPTQCKTFCLHQLHSPAYSNHGMSNYTTILSRKQRWGFAIYRTDYTSEADWTKFLAMFNTWPLHGFPGPQLENGRLARAWQQHYWMNEQSQFDGATTQQLRQHFHVWSASQDFGGQRVWPESYVFLVVDKDVLDNIRSQNAELDFMPRDEAPYVKVIDKDQPDEGEEYPGWMKLHMVDLLDVYMGGLNFETMRGLRPRFSDWYKGRLLEEDTYLEEDEESESSLDWGSESEGDENTSES</sequence>
<dbReference type="InterPro" id="IPR011583">
    <property type="entry name" value="Chitinase_II/V-like_cat"/>
</dbReference>
<dbReference type="OrthoDB" id="73875at2759"/>
<dbReference type="Gene3D" id="3.40.390.10">
    <property type="entry name" value="Collagenase (Catalytic Domain)"/>
    <property type="match status" value="1"/>
</dbReference>
<dbReference type="EC" id="3.2.1.14" evidence="1"/>
<comment type="caution">
    <text evidence="3">Lacks conserved residue(s) required for the propagation of feature annotation.</text>
</comment>
<dbReference type="GO" id="GO:0008237">
    <property type="term" value="F:metallopeptidase activity"/>
    <property type="evidence" value="ECO:0007669"/>
    <property type="project" value="InterPro"/>
</dbReference>
<feature type="signal peptide" evidence="5">
    <location>
        <begin position="1"/>
        <end position="22"/>
    </location>
</feature>
<dbReference type="PROSITE" id="PS50941">
    <property type="entry name" value="CHIT_BIND_I_2"/>
    <property type="match status" value="2"/>
</dbReference>
<keyword evidence="9" id="KW-1185">Reference proteome</keyword>
<dbReference type="CDD" id="cd00035">
    <property type="entry name" value="ChtBD1"/>
    <property type="match status" value="1"/>
</dbReference>
<dbReference type="PROSITE" id="PS00026">
    <property type="entry name" value="CHIT_BIND_I_1"/>
    <property type="match status" value="1"/>
</dbReference>
<dbReference type="InterPro" id="IPR036861">
    <property type="entry name" value="Endochitinase-like_sf"/>
</dbReference>
<dbReference type="PANTHER" id="PTHR11177">
    <property type="entry name" value="CHITINASE"/>
    <property type="match status" value="1"/>
</dbReference>
<dbReference type="InterPro" id="IPR024079">
    <property type="entry name" value="MetalloPept_cat_dom_sf"/>
</dbReference>
<organism evidence="8 9">
    <name type="scientific">Aureobasidium mustum</name>
    <dbReference type="NCBI Taxonomy" id="2773714"/>
    <lineage>
        <taxon>Eukaryota</taxon>
        <taxon>Fungi</taxon>
        <taxon>Dikarya</taxon>
        <taxon>Ascomycota</taxon>
        <taxon>Pezizomycotina</taxon>
        <taxon>Dothideomycetes</taxon>
        <taxon>Dothideomycetidae</taxon>
        <taxon>Dothideales</taxon>
        <taxon>Saccotheciaceae</taxon>
        <taxon>Aureobasidium</taxon>
    </lineage>
</organism>
<accession>A0A9N8PM98</accession>
<dbReference type="SUPFAM" id="SSF57016">
    <property type="entry name" value="Plant lectins/antimicrobial peptides"/>
    <property type="match status" value="2"/>
</dbReference>
<keyword evidence="2 3" id="KW-0147">Chitin-binding</keyword>
<evidence type="ECO:0000313" key="9">
    <source>
        <dbReference type="Proteomes" id="UP000714618"/>
    </source>
</evidence>
<feature type="domain" description="Chitin-binding type-1" evidence="6">
    <location>
        <begin position="125"/>
        <end position="179"/>
    </location>
</feature>
<evidence type="ECO:0000256" key="4">
    <source>
        <dbReference type="SAM" id="MobiDB-lite"/>
    </source>
</evidence>
<name>A0A9N8PM98_9PEZI</name>
<feature type="domain" description="GH18" evidence="7">
    <location>
        <begin position="194"/>
        <end position="520"/>
    </location>
</feature>
<dbReference type="SUPFAM" id="SSF55486">
    <property type="entry name" value="Metalloproteases ('zincins'), catalytic domain"/>
    <property type="match status" value="1"/>
</dbReference>
<dbReference type="InterPro" id="IPR050314">
    <property type="entry name" value="Glycosyl_Hydrlase_18"/>
</dbReference>
<feature type="chain" id="PRO_5040431439" description="chitinase" evidence="5">
    <location>
        <begin position="23"/>
        <end position="1171"/>
    </location>
</feature>
<evidence type="ECO:0000256" key="1">
    <source>
        <dbReference type="ARBA" id="ARBA00012729"/>
    </source>
</evidence>
<dbReference type="GO" id="GO:0008061">
    <property type="term" value="F:chitin binding"/>
    <property type="evidence" value="ECO:0007669"/>
    <property type="project" value="UniProtKB-UniRule"/>
</dbReference>
<protein>
    <recommendedName>
        <fullName evidence="1">chitinase</fullName>
        <ecNumber evidence="1">3.2.1.14</ecNumber>
    </recommendedName>
</protein>